<evidence type="ECO:0000313" key="3">
    <source>
        <dbReference type="Proteomes" id="UP000004994"/>
    </source>
</evidence>
<evidence type="ECO:0000313" key="2">
    <source>
        <dbReference type="EnsemblPlants" id="Solyc04g054205.1.1"/>
    </source>
</evidence>
<dbReference type="Gramene" id="Solyc04g054205.1.1">
    <property type="protein sequence ID" value="Solyc04g054205.1.1"/>
    <property type="gene ID" value="Solyc04g054205.1"/>
</dbReference>
<organism evidence="2">
    <name type="scientific">Solanum lycopersicum</name>
    <name type="common">Tomato</name>
    <name type="synonym">Lycopersicon esculentum</name>
    <dbReference type="NCBI Taxonomy" id="4081"/>
    <lineage>
        <taxon>Eukaryota</taxon>
        <taxon>Viridiplantae</taxon>
        <taxon>Streptophyta</taxon>
        <taxon>Embryophyta</taxon>
        <taxon>Tracheophyta</taxon>
        <taxon>Spermatophyta</taxon>
        <taxon>Magnoliopsida</taxon>
        <taxon>eudicotyledons</taxon>
        <taxon>Gunneridae</taxon>
        <taxon>Pentapetalae</taxon>
        <taxon>asterids</taxon>
        <taxon>lamiids</taxon>
        <taxon>Solanales</taxon>
        <taxon>Solanaceae</taxon>
        <taxon>Solanoideae</taxon>
        <taxon>Solaneae</taxon>
        <taxon>Solanum</taxon>
        <taxon>Solanum subgen. Lycopersicon</taxon>
    </lineage>
</organism>
<feature type="signal peptide" evidence="1">
    <location>
        <begin position="1"/>
        <end position="19"/>
    </location>
</feature>
<feature type="chain" id="PRO_5018575465" evidence="1">
    <location>
        <begin position="20"/>
        <end position="119"/>
    </location>
</feature>
<reference evidence="2" key="2">
    <citation type="submission" date="2019-01" db="UniProtKB">
        <authorList>
            <consortium name="EnsemblPlants"/>
        </authorList>
    </citation>
    <scope>IDENTIFICATION</scope>
    <source>
        <strain evidence="2">cv. Heinz 1706</strain>
    </source>
</reference>
<dbReference type="Proteomes" id="UP000004994">
    <property type="component" value="Chromosome 4"/>
</dbReference>
<dbReference type="InParanoid" id="A0A3Q7G5R1"/>
<protein>
    <submittedName>
        <fullName evidence="2">Uncharacterized protein</fullName>
    </submittedName>
</protein>
<proteinExistence type="predicted"/>
<sequence>MGIITLSFFILLLTPKRKSFIILELKSRMAHCLITPTIFLLKPFCSFCTTCRDYSVLKKLWRVVDEEGNKMLIELPNMEEIKEFVFSMSSVSSPGPYGISGDLPNVFVVTMERMRTSTT</sequence>
<accession>A0A3Q7G5R1</accession>
<keyword evidence="3" id="KW-1185">Reference proteome</keyword>
<evidence type="ECO:0000256" key="1">
    <source>
        <dbReference type="SAM" id="SignalP"/>
    </source>
</evidence>
<keyword evidence="1" id="KW-0732">Signal</keyword>
<name>A0A3Q7G5R1_SOLLC</name>
<reference evidence="2" key="1">
    <citation type="journal article" date="2012" name="Nature">
        <title>The tomato genome sequence provides insights into fleshy fruit evolution.</title>
        <authorList>
            <consortium name="Tomato Genome Consortium"/>
        </authorList>
    </citation>
    <scope>NUCLEOTIDE SEQUENCE [LARGE SCALE GENOMIC DNA]</scope>
    <source>
        <strain evidence="2">cv. Heinz 1706</strain>
    </source>
</reference>
<dbReference type="AlphaFoldDB" id="A0A3Q7G5R1"/>
<dbReference type="EnsemblPlants" id="Solyc04g054205.1.1">
    <property type="protein sequence ID" value="Solyc04g054205.1.1"/>
    <property type="gene ID" value="Solyc04g054205.1"/>
</dbReference>